<dbReference type="PRINTS" id="PR00626">
    <property type="entry name" value="CALRETICULIN"/>
</dbReference>
<dbReference type="SUPFAM" id="SSF63887">
    <property type="entry name" value="P-domain of calnexin/calreticulin"/>
    <property type="match status" value="1"/>
</dbReference>
<evidence type="ECO:0000256" key="6">
    <source>
        <dbReference type="ARBA" id="ARBA00023136"/>
    </source>
</evidence>
<dbReference type="InterPro" id="IPR018124">
    <property type="entry name" value="Calret/calnex_CS"/>
</dbReference>
<dbReference type="EMBL" id="HG793125">
    <property type="protein sequence ID" value="CDK24692.1"/>
    <property type="molecule type" value="Genomic_DNA"/>
</dbReference>
<reference evidence="11" key="1">
    <citation type="submission" date="2013-12" db="EMBL/GenBank/DDBJ databases">
        <authorList>
            <person name="Genoscope - CEA"/>
        </authorList>
    </citation>
    <scope>NUCLEOTIDE SEQUENCE</scope>
    <source>
        <strain evidence="11">CBS 1993</strain>
    </source>
</reference>
<evidence type="ECO:0000256" key="8">
    <source>
        <dbReference type="PIRSR" id="PIRSR601580-3"/>
    </source>
</evidence>
<accession>W6MJN6</accession>
<evidence type="ECO:0000256" key="1">
    <source>
        <dbReference type="ARBA" id="ARBA00004115"/>
    </source>
</evidence>
<dbReference type="PANTHER" id="PTHR11073">
    <property type="entry name" value="CALRETICULIN AND CALNEXIN"/>
    <property type="match status" value="1"/>
</dbReference>
<dbReference type="GO" id="GO:0051082">
    <property type="term" value="F:unfolded protein binding"/>
    <property type="evidence" value="ECO:0007669"/>
    <property type="project" value="InterPro"/>
</dbReference>
<keyword evidence="7 9" id="KW-0143">Chaperone</keyword>
<reference evidence="11" key="2">
    <citation type="submission" date="2014-02" db="EMBL/GenBank/DDBJ databases">
        <title>Complete DNA sequence of /Kuraishia capsulata/ illustrates novel genomic features among budding yeasts (/Saccharomycotina/).</title>
        <authorList>
            <person name="Morales L."/>
            <person name="Noel B."/>
            <person name="Porcel B."/>
            <person name="Marcet-Houben M."/>
            <person name="Hullo M-F."/>
            <person name="Sacerdot C."/>
            <person name="Tekaia F."/>
            <person name="Leh-Louis V."/>
            <person name="Despons L."/>
            <person name="Khanna V."/>
            <person name="Aury J-M."/>
            <person name="Barbe V."/>
            <person name="Couloux A."/>
            <person name="Labadie K."/>
            <person name="Pelletier E."/>
            <person name="Souciet J-L."/>
            <person name="Boekhout T."/>
            <person name="Gabaldon T."/>
            <person name="Wincker P."/>
            <person name="Dujon B."/>
        </authorList>
    </citation>
    <scope>NUCLEOTIDE SEQUENCE</scope>
    <source>
        <strain evidence="11">CBS 1993</strain>
    </source>
</reference>
<dbReference type="InterPro" id="IPR001580">
    <property type="entry name" value="Calret/calnex"/>
</dbReference>
<keyword evidence="12" id="KW-1185">Reference proteome</keyword>
<dbReference type="GO" id="GO:0036503">
    <property type="term" value="P:ERAD pathway"/>
    <property type="evidence" value="ECO:0007669"/>
    <property type="project" value="TreeGrafter"/>
</dbReference>
<feature type="transmembrane region" description="Helical" evidence="9">
    <location>
        <begin position="509"/>
        <end position="532"/>
    </location>
</feature>
<sequence>MKLSVLAALCAYMAMPGVVVAEKSAVDHPTYSPIAKLNEDSFFEPFDDEDWEKKWVVSHAKRDGEFAYVGKWNVEESSVNPGFAGDKGLVLKSEAAHHAISLQLPEPFDNKGKTLVLQYEVKLQKGLTCGGAYVKLLSAEGLEGDFSNETPYQVMFGPDRCGATNKVHLILKRKNPITGEYEEKHLVSAPMSRVVKTTSLYTLIITPEQEFEIRINGDVVIAGSLFEESLFAPSFNPPKEIADANDLKPADWVDEELIPDPTAVKPADWDEEAPFYIDDVDAVKPDDWDEDAEDYIPDPEASIPEDWDEEEDGEWLAPEIPNPACQDHGCGPWSPPQIKNPAYKGKFVAPLIPNPEYQGEWAPRLVANPDYYEDATPADLEPIGGIGFELWTMSEDILFDNILLGHDVAEAEYIGNATFTPKVEIEQEAASKEAPKAAFEPETPPSYKEDAISFVSAYKEVIVEYATEKVGQLINVFWTFVHEADLYFTDFMDSPLNTFLTRFPELCYFVGYFLAGLTFVMMIFGFIVASLVGDAVPGLIETPKTEDVDKNKDVKEQVTEANGAEANETVATKRSVKST</sequence>
<dbReference type="InterPro" id="IPR013320">
    <property type="entry name" value="ConA-like_dom_sf"/>
</dbReference>
<evidence type="ECO:0008006" key="13">
    <source>
        <dbReference type="Google" id="ProtNLM"/>
    </source>
</evidence>
<feature type="region of interest" description="Disordered" evidence="10">
    <location>
        <begin position="558"/>
        <end position="579"/>
    </location>
</feature>
<comment type="similarity">
    <text evidence="2 9">Belongs to the calreticulin family.</text>
</comment>
<dbReference type="AlphaFoldDB" id="W6MJN6"/>
<name>W6MJN6_9ASCO</name>
<dbReference type="OrthoDB" id="1938156at2759"/>
<organism evidence="11 12">
    <name type="scientific">Kuraishia capsulata CBS 1993</name>
    <dbReference type="NCBI Taxonomy" id="1382522"/>
    <lineage>
        <taxon>Eukaryota</taxon>
        <taxon>Fungi</taxon>
        <taxon>Dikarya</taxon>
        <taxon>Ascomycota</taxon>
        <taxon>Saccharomycotina</taxon>
        <taxon>Pichiomycetes</taxon>
        <taxon>Pichiales</taxon>
        <taxon>Pichiaceae</taxon>
        <taxon>Kuraishia</taxon>
    </lineage>
</organism>
<evidence type="ECO:0000256" key="9">
    <source>
        <dbReference type="RuleBase" id="RU362126"/>
    </source>
</evidence>
<dbReference type="GO" id="GO:0005789">
    <property type="term" value="C:endoplasmic reticulum membrane"/>
    <property type="evidence" value="ECO:0007669"/>
    <property type="project" value="UniProtKB-SubCell"/>
</dbReference>
<feature type="disulfide bond" evidence="8">
    <location>
        <begin position="129"/>
        <end position="161"/>
    </location>
</feature>
<dbReference type="Proteomes" id="UP000019384">
    <property type="component" value="Unassembled WGS sequence"/>
</dbReference>
<dbReference type="PANTHER" id="PTHR11073:SF1">
    <property type="entry name" value="CALNEXIN 14D-RELATED"/>
    <property type="match status" value="1"/>
</dbReference>
<feature type="signal peptide" evidence="9">
    <location>
        <begin position="1"/>
        <end position="21"/>
    </location>
</feature>
<evidence type="ECO:0000256" key="10">
    <source>
        <dbReference type="SAM" id="MobiDB-lite"/>
    </source>
</evidence>
<dbReference type="PROSITE" id="PS00803">
    <property type="entry name" value="CALRETICULIN_1"/>
    <property type="match status" value="1"/>
</dbReference>
<keyword evidence="8" id="KW-1015">Disulfide bond</keyword>
<keyword evidence="3 9" id="KW-0812">Transmembrane</keyword>
<evidence type="ECO:0000313" key="12">
    <source>
        <dbReference type="Proteomes" id="UP000019384"/>
    </source>
</evidence>
<comment type="subcellular location">
    <subcellularLocation>
        <location evidence="1">Endoplasmic reticulum membrane</location>
        <topology evidence="1">Single-pass type I membrane protein</topology>
    </subcellularLocation>
</comment>
<proteinExistence type="inferred from homology"/>
<dbReference type="RefSeq" id="XP_022456709.1">
    <property type="nucleotide sequence ID" value="XM_022605219.1"/>
</dbReference>
<dbReference type="PROSITE" id="PS00804">
    <property type="entry name" value="CALRETICULIN_2"/>
    <property type="match status" value="1"/>
</dbReference>
<evidence type="ECO:0000256" key="4">
    <source>
        <dbReference type="ARBA" id="ARBA00022824"/>
    </source>
</evidence>
<dbReference type="PROSITE" id="PS00805">
    <property type="entry name" value="CALRETICULIN_REPEAT"/>
    <property type="match status" value="1"/>
</dbReference>
<keyword evidence="9" id="KW-0732">Signal</keyword>
<evidence type="ECO:0000313" key="11">
    <source>
        <dbReference type="EMBL" id="CDK24692.1"/>
    </source>
</evidence>
<dbReference type="Gene3D" id="2.10.250.10">
    <property type="entry name" value="Calreticulin/calnexin, P domain"/>
    <property type="match status" value="1"/>
</dbReference>
<dbReference type="FunFam" id="2.10.250.10:FF:000001">
    <property type="entry name" value="Calnexin homolog"/>
    <property type="match status" value="1"/>
</dbReference>
<evidence type="ECO:0000256" key="5">
    <source>
        <dbReference type="ARBA" id="ARBA00022989"/>
    </source>
</evidence>
<dbReference type="STRING" id="1382522.W6MJN6"/>
<evidence type="ECO:0000256" key="3">
    <source>
        <dbReference type="ARBA" id="ARBA00022692"/>
    </source>
</evidence>
<dbReference type="FunFam" id="2.60.120.200:FF:000011">
    <property type="entry name" value="Probable calnexin"/>
    <property type="match status" value="1"/>
</dbReference>
<dbReference type="InterPro" id="IPR009033">
    <property type="entry name" value="Calreticulin/calnexin_P_dom_sf"/>
</dbReference>
<feature type="chain" id="PRO_5005151021" description="Calnexin" evidence="9">
    <location>
        <begin position="22"/>
        <end position="579"/>
    </location>
</feature>
<keyword evidence="4 9" id="KW-0256">Endoplasmic reticulum</keyword>
<dbReference type="Pfam" id="PF00262">
    <property type="entry name" value="Calreticulin"/>
    <property type="match status" value="1"/>
</dbReference>
<dbReference type="SUPFAM" id="SSF49899">
    <property type="entry name" value="Concanavalin A-like lectins/glucanases"/>
    <property type="match status" value="1"/>
</dbReference>
<dbReference type="GO" id="GO:0005509">
    <property type="term" value="F:calcium ion binding"/>
    <property type="evidence" value="ECO:0007669"/>
    <property type="project" value="InterPro"/>
</dbReference>
<keyword evidence="6 9" id="KW-0472">Membrane</keyword>
<gene>
    <name evidence="11" type="ORF">KUCA_T00000658001</name>
</gene>
<dbReference type="GeneID" id="34518097"/>
<evidence type="ECO:0000256" key="2">
    <source>
        <dbReference type="ARBA" id="ARBA00010983"/>
    </source>
</evidence>
<keyword evidence="5 9" id="KW-1133">Transmembrane helix</keyword>
<protein>
    <recommendedName>
        <fullName evidence="13">Calnexin</fullName>
    </recommendedName>
</protein>
<evidence type="ECO:0000256" key="7">
    <source>
        <dbReference type="ARBA" id="ARBA00023186"/>
    </source>
</evidence>
<dbReference type="HOGENOM" id="CLU_018224_1_2_1"/>
<dbReference type="GO" id="GO:0006457">
    <property type="term" value="P:protein folding"/>
    <property type="evidence" value="ECO:0007669"/>
    <property type="project" value="InterPro"/>
</dbReference>
<dbReference type="Gene3D" id="2.60.120.200">
    <property type="match status" value="1"/>
</dbReference>